<dbReference type="EMBL" id="MBFS01002299">
    <property type="protein sequence ID" value="PVU99162.1"/>
    <property type="molecule type" value="Genomic_DNA"/>
</dbReference>
<dbReference type="Pfam" id="PF00179">
    <property type="entry name" value="UQ_con"/>
    <property type="match status" value="1"/>
</dbReference>
<evidence type="ECO:0000259" key="12">
    <source>
        <dbReference type="PROSITE" id="PS50127"/>
    </source>
</evidence>
<dbReference type="CDD" id="cd23814">
    <property type="entry name" value="UEV_AKTIP"/>
    <property type="match status" value="1"/>
</dbReference>
<evidence type="ECO:0000313" key="13">
    <source>
        <dbReference type="EMBL" id="PVU99162.1"/>
    </source>
</evidence>
<keyword evidence="9" id="KW-0472">Membrane</keyword>
<gene>
    <name evidence="13" type="ORF">BB560_005550</name>
</gene>
<keyword evidence="4" id="KW-0337">GPI-anchor biosynthesis</keyword>
<evidence type="ECO:0000256" key="9">
    <source>
        <dbReference type="ARBA" id="ARBA00023136"/>
    </source>
</evidence>
<feature type="region of interest" description="Disordered" evidence="11">
    <location>
        <begin position="93"/>
        <end position="121"/>
    </location>
</feature>
<name>A0A2T9Z3K0_9FUNG</name>
<dbReference type="AlphaFoldDB" id="A0A2T9Z3K0"/>
<evidence type="ECO:0000256" key="11">
    <source>
        <dbReference type="SAM" id="MobiDB-lite"/>
    </source>
</evidence>
<dbReference type="Gene3D" id="3.10.110.10">
    <property type="entry name" value="Ubiquitin Conjugating Enzyme"/>
    <property type="match status" value="1"/>
</dbReference>
<reference evidence="13 14" key="1">
    <citation type="journal article" date="2018" name="MBio">
        <title>Comparative Genomics Reveals the Core Gene Toolbox for the Fungus-Insect Symbiosis.</title>
        <authorList>
            <person name="Wang Y."/>
            <person name="Stata M."/>
            <person name="Wang W."/>
            <person name="Stajich J.E."/>
            <person name="White M.M."/>
            <person name="Moncalvo J.M."/>
        </authorList>
    </citation>
    <scope>NUCLEOTIDE SEQUENCE [LARGE SCALE GENOMIC DNA]</scope>
    <source>
        <strain evidence="13 14">SC-DP-2</strain>
    </source>
</reference>
<dbReference type="PANTHER" id="PTHR23071">
    <property type="entry name" value="PHOSPHATIDYLINOSITOL GLYCAN"/>
    <property type="match status" value="1"/>
</dbReference>
<dbReference type="InterPro" id="IPR017850">
    <property type="entry name" value="Alkaline_phosphatase_core_sf"/>
</dbReference>
<keyword evidence="8" id="KW-1133">Transmembrane helix</keyword>
<dbReference type="GO" id="GO:0005789">
    <property type="term" value="C:endoplasmic reticulum membrane"/>
    <property type="evidence" value="ECO:0007669"/>
    <property type="project" value="UniProtKB-SubCell"/>
</dbReference>
<dbReference type="PROSITE" id="PS50127">
    <property type="entry name" value="UBC_2"/>
    <property type="match status" value="1"/>
</dbReference>
<feature type="compositionally biased region" description="Polar residues" evidence="11">
    <location>
        <begin position="354"/>
        <end position="371"/>
    </location>
</feature>
<dbReference type="PANTHER" id="PTHR23071:SF1">
    <property type="entry name" value="GPI ETHANOLAMINE PHOSPHATE TRANSFERASE 3"/>
    <property type="match status" value="1"/>
</dbReference>
<dbReference type="SUPFAM" id="SSF54495">
    <property type="entry name" value="UBC-like"/>
    <property type="match status" value="1"/>
</dbReference>
<evidence type="ECO:0000256" key="8">
    <source>
        <dbReference type="ARBA" id="ARBA00022989"/>
    </source>
</evidence>
<evidence type="ECO:0000256" key="10">
    <source>
        <dbReference type="ARBA" id="ARBA00023180"/>
    </source>
</evidence>
<keyword evidence="14" id="KW-1185">Reference proteome</keyword>
<feature type="non-terminal residue" evidence="13">
    <location>
        <position position="941"/>
    </location>
</feature>
<evidence type="ECO:0000256" key="7">
    <source>
        <dbReference type="ARBA" id="ARBA00022824"/>
    </source>
</evidence>
<evidence type="ECO:0000256" key="1">
    <source>
        <dbReference type="ARBA" id="ARBA00004477"/>
    </source>
</evidence>
<dbReference type="InterPro" id="IPR000608">
    <property type="entry name" value="UBC"/>
</dbReference>
<dbReference type="Gene3D" id="3.40.720.10">
    <property type="entry name" value="Alkaline Phosphatase, subunit A"/>
    <property type="match status" value="1"/>
</dbReference>
<proteinExistence type="inferred from homology"/>
<comment type="pathway">
    <text evidence="2">Glycolipid biosynthesis; glycosylphosphatidylinositol-anchor biosynthesis.</text>
</comment>
<dbReference type="Proteomes" id="UP000245609">
    <property type="component" value="Unassembled WGS sequence"/>
</dbReference>
<evidence type="ECO:0000256" key="5">
    <source>
        <dbReference type="ARBA" id="ARBA00022679"/>
    </source>
</evidence>
<accession>A0A2T9Z3K0</accession>
<dbReference type="GO" id="GO:0006506">
    <property type="term" value="P:GPI anchor biosynthetic process"/>
    <property type="evidence" value="ECO:0007669"/>
    <property type="project" value="UniProtKB-UniPathway"/>
</dbReference>
<evidence type="ECO:0000256" key="4">
    <source>
        <dbReference type="ARBA" id="ARBA00022502"/>
    </source>
</evidence>
<keyword evidence="10" id="KW-0325">Glycoprotein</keyword>
<keyword evidence="6" id="KW-0812">Transmembrane</keyword>
<feature type="compositionally biased region" description="Low complexity" evidence="11">
    <location>
        <begin position="93"/>
        <end position="110"/>
    </location>
</feature>
<dbReference type="OrthoDB" id="272139at2759"/>
<comment type="similarity">
    <text evidence="3">Belongs to the PIGG/PIGN/PIGO family. PIGO subfamily.</text>
</comment>
<dbReference type="InterPro" id="IPR037675">
    <property type="entry name" value="PIG-O_N"/>
</dbReference>
<evidence type="ECO:0000313" key="14">
    <source>
        <dbReference type="Proteomes" id="UP000245609"/>
    </source>
</evidence>
<feature type="domain" description="UBC core" evidence="12">
    <location>
        <begin position="127"/>
        <end position="285"/>
    </location>
</feature>
<dbReference type="GO" id="GO:0051377">
    <property type="term" value="F:mannose-ethanolamine phosphotransferase activity"/>
    <property type="evidence" value="ECO:0007669"/>
    <property type="project" value="InterPro"/>
</dbReference>
<protein>
    <recommendedName>
        <fullName evidence="12">UBC core domain-containing protein</fullName>
    </recommendedName>
</protein>
<keyword evidence="7" id="KW-0256">Endoplasmic reticulum</keyword>
<dbReference type="UniPathway" id="UPA00196"/>
<comment type="subcellular location">
    <subcellularLocation>
        <location evidence="1">Endoplasmic reticulum membrane</location>
        <topology evidence="1">Multi-pass membrane protein</topology>
    </subcellularLocation>
</comment>
<comment type="caution">
    <text evidence="13">The sequence shown here is derived from an EMBL/GenBank/DDBJ whole genome shotgun (WGS) entry which is preliminary data.</text>
</comment>
<sequence>MTTETFPRKKKQSASKIQISTIMSNTDPLAEYLTSPSSFASPTFSNGSSFADFEASKLKNKFLKYYNETSHQTGRKVSKSSIDQVSLSSLLKLNPNKPNSSNKNINSYSPLPHKSSPEVQEPSKVSSFLQRYMIKLEMINLGDPEICPSGIYTMTSFTSFNIWYGCLFVHHGPWKGGVFKFKVLFPNEYPYKAPEIYFLTKLNHPLVSKSDGKFNLKPQFPEWKAYEDYLFLALAFMKNSFKSTVLSSLINSPALCFNQDALKMYINDRSQFEQIASLDTERSLQPNNLYKLESPDCPINFSPLSDSQFGFLLTRFELPNKSNPGTLPIGNQLDFWLYSLGNFTSSTKASSAQAYTNSPLSNPETNSNNGNDFFGKDSNENKMLSHPRETWFPQQFDRAIVLVVDALRFDFAAFNYSNSDPNVYSRNQFATTYNENNSFNEHFKNKMPKLFNALSTKKEKSMLFRFRADPPTTTLQRLKGLTTGQLPTFIDAGSNFGGSEITEDNWISQFYSRNSNSTPDTPPSHKNIAFLGDDTWARVFPSLFANYHSFNNKPPQNHSRQGWVFSRPFPSLDVWDLDTVDDGVFSRLPLFLLNSSFSKQFSSHSEIDFEQPYTDLPKQIVEWKNTVKFKSAFSNPDFSNKTDLSYLRSWDLLISHTLGVDHVGHRYGPNHFEMSRKLGQADDVISLIINSIDNQANSSHSKKRTILYVFGDHGMNSKGDHGGDSDEELDAALFVYSSTPIFSDKSNSRLKKVYKLSFSHLNSFETNSGIYTDMDIRSPFAHNGHQFESKPVRSVLQIDWVPTFSLLMGSPIPFNNLGSIIGEMFANTSIPVYSPSLELLKNCFDLIEYKSFKHSPIDQDLKCIQKQVLKSVKSENPKSISFLTEEWGFLYGLRLNAAQLVHYLKAYHKVAGNSAFSRIMERNWLGFYSSAQLAYTELLKF</sequence>
<organism evidence="13 14">
    <name type="scientific">Smittium megazygosporum</name>
    <dbReference type="NCBI Taxonomy" id="133381"/>
    <lineage>
        <taxon>Eukaryota</taxon>
        <taxon>Fungi</taxon>
        <taxon>Fungi incertae sedis</taxon>
        <taxon>Zoopagomycota</taxon>
        <taxon>Kickxellomycotina</taxon>
        <taxon>Harpellomycetes</taxon>
        <taxon>Harpellales</taxon>
        <taxon>Legeriomycetaceae</taxon>
        <taxon>Smittium</taxon>
    </lineage>
</organism>
<evidence type="ECO:0000256" key="3">
    <source>
        <dbReference type="ARBA" id="ARBA00008695"/>
    </source>
</evidence>
<dbReference type="InterPro" id="IPR002591">
    <property type="entry name" value="Phosphodiest/P_Trfase"/>
</dbReference>
<dbReference type="InterPro" id="IPR039524">
    <property type="entry name" value="PIGO/GPI13"/>
</dbReference>
<evidence type="ECO:0000256" key="2">
    <source>
        <dbReference type="ARBA" id="ARBA00004687"/>
    </source>
</evidence>
<dbReference type="CDD" id="cd16023">
    <property type="entry name" value="GPI_EPT_3"/>
    <property type="match status" value="1"/>
</dbReference>
<dbReference type="SMART" id="SM00212">
    <property type="entry name" value="UBCc"/>
    <property type="match status" value="1"/>
</dbReference>
<evidence type="ECO:0000256" key="6">
    <source>
        <dbReference type="ARBA" id="ARBA00022692"/>
    </source>
</evidence>
<dbReference type="InterPro" id="IPR016135">
    <property type="entry name" value="UBQ-conjugating_enzyme/RWD"/>
</dbReference>
<dbReference type="SUPFAM" id="SSF53649">
    <property type="entry name" value="Alkaline phosphatase-like"/>
    <property type="match status" value="1"/>
</dbReference>
<dbReference type="STRING" id="133381.A0A2T9Z3K0"/>
<keyword evidence="5" id="KW-0808">Transferase</keyword>
<dbReference type="Pfam" id="PF01663">
    <property type="entry name" value="Phosphodiest"/>
    <property type="match status" value="1"/>
</dbReference>
<feature type="region of interest" description="Disordered" evidence="11">
    <location>
        <begin position="354"/>
        <end position="379"/>
    </location>
</feature>